<dbReference type="Pfam" id="PF00583">
    <property type="entry name" value="Acetyltransf_1"/>
    <property type="match status" value="1"/>
</dbReference>
<dbReference type="InterPro" id="IPR000182">
    <property type="entry name" value="GNAT_dom"/>
</dbReference>
<gene>
    <name evidence="2" type="ORF">IU459_28510</name>
</gene>
<dbReference type="PROSITE" id="PS51186">
    <property type="entry name" value="GNAT"/>
    <property type="match status" value="1"/>
</dbReference>
<name>A0ABS0CXW6_9NOCA</name>
<proteinExistence type="predicted"/>
<comment type="caution">
    <text evidence="2">The sequence shown here is derived from an EMBL/GenBank/DDBJ whole genome shotgun (WGS) entry which is preliminary data.</text>
</comment>
<reference evidence="2 3" key="1">
    <citation type="submission" date="2020-10" db="EMBL/GenBank/DDBJ databases">
        <title>Identification of Nocardia species via Next-generation sequencing and recognition of intraspecies genetic diversity.</title>
        <authorList>
            <person name="Li P."/>
            <person name="Li P."/>
            <person name="Lu B."/>
        </authorList>
    </citation>
    <scope>NUCLEOTIDE SEQUENCE [LARGE SCALE GENOMIC DNA]</scope>
    <source>
        <strain evidence="2 3">BJ06-0157</strain>
    </source>
</reference>
<dbReference type="RefSeq" id="WP_195132668.1">
    <property type="nucleotide sequence ID" value="NZ_JADLQX010000027.1"/>
</dbReference>
<evidence type="ECO:0000259" key="1">
    <source>
        <dbReference type="PROSITE" id="PS51186"/>
    </source>
</evidence>
<dbReference type="EMBL" id="JADLQX010000027">
    <property type="protein sequence ID" value="MBF6301452.1"/>
    <property type="molecule type" value="Genomic_DNA"/>
</dbReference>
<dbReference type="SUPFAM" id="SSF55729">
    <property type="entry name" value="Acyl-CoA N-acyltransferases (Nat)"/>
    <property type="match status" value="1"/>
</dbReference>
<accession>A0ABS0CXW6</accession>
<dbReference type="Gene3D" id="3.40.630.30">
    <property type="match status" value="1"/>
</dbReference>
<sequence length="185" mass="20658">MNDATSIRIGTADDARHHFDAICELYVEAFSAPPFVWPETESQRHRQMLAKMSASPSFGIALAESDGGLVGFVYGSTLTTDTGWWEGFQQPVPPDVLREWPGRTFAVIDLAVRESARRHGIGRRLLNMLLDSRPEQRATLAVQPQAEDSHAFYRAVGGWRLVGRQTTPAFVSPEFDIYIRELGNP</sequence>
<organism evidence="2 3">
    <name type="scientific">Nocardia amamiensis</name>
    <dbReference type="NCBI Taxonomy" id="404578"/>
    <lineage>
        <taxon>Bacteria</taxon>
        <taxon>Bacillati</taxon>
        <taxon>Actinomycetota</taxon>
        <taxon>Actinomycetes</taxon>
        <taxon>Mycobacteriales</taxon>
        <taxon>Nocardiaceae</taxon>
        <taxon>Nocardia</taxon>
    </lineage>
</organism>
<keyword evidence="3" id="KW-1185">Reference proteome</keyword>
<dbReference type="Proteomes" id="UP000702209">
    <property type="component" value="Unassembled WGS sequence"/>
</dbReference>
<protein>
    <submittedName>
        <fullName evidence="2">GNAT family N-acetyltransferase</fullName>
    </submittedName>
</protein>
<evidence type="ECO:0000313" key="2">
    <source>
        <dbReference type="EMBL" id="MBF6301452.1"/>
    </source>
</evidence>
<evidence type="ECO:0000313" key="3">
    <source>
        <dbReference type="Proteomes" id="UP000702209"/>
    </source>
</evidence>
<dbReference type="CDD" id="cd04301">
    <property type="entry name" value="NAT_SF"/>
    <property type="match status" value="1"/>
</dbReference>
<feature type="domain" description="N-acetyltransferase" evidence="1">
    <location>
        <begin position="7"/>
        <end position="183"/>
    </location>
</feature>
<dbReference type="InterPro" id="IPR016181">
    <property type="entry name" value="Acyl_CoA_acyltransferase"/>
</dbReference>